<dbReference type="InterPro" id="IPR013196">
    <property type="entry name" value="HTH_11"/>
</dbReference>
<dbReference type="Pfam" id="PF08279">
    <property type="entry name" value="HTH_11"/>
    <property type="match status" value="1"/>
</dbReference>
<evidence type="ECO:0000259" key="3">
    <source>
        <dbReference type="PROSITE" id="PS51000"/>
    </source>
</evidence>
<protein>
    <submittedName>
        <fullName evidence="4">DeoR family transcriptional regulator</fullName>
    </submittedName>
</protein>
<evidence type="ECO:0000313" key="5">
    <source>
        <dbReference type="Proteomes" id="UP001161388"/>
    </source>
</evidence>
<dbReference type="Gene3D" id="1.10.10.10">
    <property type="entry name" value="Winged helix-like DNA-binding domain superfamily/Winged helix DNA-binding domain"/>
    <property type="match status" value="1"/>
</dbReference>
<comment type="caution">
    <text evidence="4">The sequence shown here is derived from an EMBL/GenBank/DDBJ whole genome shotgun (WGS) entry which is preliminary data.</text>
</comment>
<reference evidence="4" key="1">
    <citation type="journal article" date="2014" name="Int. J. Syst. Evol. Microbiol.">
        <title>Complete genome of a new Firmicutes species belonging to the dominant human colonic microbiota ('Ruminococcus bicirculans') reveals two chromosomes and a selective capacity to utilize plant glucans.</title>
        <authorList>
            <consortium name="NISC Comparative Sequencing Program"/>
            <person name="Wegmann U."/>
            <person name="Louis P."/>
            <person name="Goesmann A."/>
            <person name="Henrissat B."/>
            <person name="Duncan S.H."/>
            <person name="Flint H.J."/>
        </authorList>
    </citation>
    <scope>NUCLEOTIDE SEQUENCE</scope>
    <source>
        <strain evidence="4">NBRC 109915</strain>
    </source>
</reference>
<dbReference type="Proteomes" id="UP001161388">
    <property type="component" value="Unassembled WGS sequence"/>
</dbReference>
<organism evidence="4 5">
    <name type="scientific">Sulfitobacter pacificus</name>
    <dbReference type="NCBI Taxonomy" id="1499314"/>
    <lineage>
        <taxon>Bacteria</taxon>
        <taxon>Pseudomonadati</taxon>
        <taxon>Pseudomonadota</taxon>
        <taxon>Alphaproteobacteria</taxon>
        <taxon>Rhodobacterales</taxon>
        <taxon>Roseobacteraceae</taxon>
        <taxon>Sulfitobacter</taxon>
    </lineage>
</organism>
<evidence type="ECO:0000256" key="1">
    <source>
        <dbReference type="ARBA" id="ARBA00023015"/>
    </source>
</evidence>
<feature type="domain" description="HTH deoR-type" evidence="3">
    <location>
        <begin position="3"/>
        <end position="58"/>
    </location>
</feature>
<dbReference type="InterPro" id="IPR011991">
    <property type="entry name" value="ArsR-like_HTH"/>
</dbReference>
<sequence>MNIRQRHDAIVRSLRRNGTSTVAELAEEVGTSRRTLLRDIAALRDEGFVIHSESGRGGGVQLDPQSMQTTARLSVAEVFALLISVAAVRAAQNLPFSDLADAGLAKIERALPSDKVRDLRRFLACLHIGQLSPKQDLSDLGTIDPALLPAFEKAFLARQHLRFEYRDAKGARSLRNVEPQAMLILQPLWYLVAWDPAREDFRHFRMDRITGPELVSGPPFRRRHVPFEKDVCPYNDLPR</sequence>
<dbReference type="InterPro" id="IPR036390">
    <property type="entry name" value="WH_DNA-bd_sf"/>
</dbReference>
<evidence type="ECO:0000313" key="4">
    <source>
        <dbReference type="EMBL" id="GLQ29039.1"/>
    </source>
</evidence>
<keyword evidence="5" id="KW-1185">Reference proteome</keyword>
<keyword evidence="2" id="KW-0804">Transcription</keyword>
<dbReference type="PANTHER" id="PTHR34580">
    <property type="match status" value="1"/>
</dbReference>
<dbReference type="InterPro" id="IPR036388">
    <property type="entry name" value="WH-like_DNA-bd_sf"/>
</dbReference>
<reference evidence="4" key="2">
    <citation type="submission" date="2023-01" db="EMBL/GenBank/DDBJ databases">
        <title>Draft genome sequence of Sulfitobacter pacificus strain NBRC 109915.</title>
        <authorList>
            <person name="Sun Q."/>
            <person name="Mori K."/>
        </authorList>
    </citation>
    <scope>NUCLEOTIDE SEQUENCE</scope>
    <source>
        <strain evidence="4">NBRC 109915</strain>
    </source>
</reference>
<dbReference type="InterPro" id="IPR051534">
    <property type="entry name" value="CBASS_pafABC_assoc_protein"/>
</dbReference>
<dbReference type="InterPro" id="IPR026881">
    <property type="entry name" value="WYL_dom"/>
</dbReference>
<dbReference type="EMBL" id="BSNL01000006">
    <property type="protein sequence ID" value="GLQ29039.1"/>
    <property type="molecule type" value="Genomic_DNA"/>
</dbReference>
<name>A0ABQ5VPH7_9RHOB</name>
<dbReference type="RefSeq" id="WP_040701630.1">
    <property type="nucleotide sequence ID" value="NZ_BSNL01000006.1"/>
</dbReference>
<dbReference type="Pfam" id="PF13280">
    <property type="entry name" value="WYL"/>
    <property type="match status" value="1"/>
</dbReference>
<dbReference type="InterPro" id="IPR001034">
    <property type="entry name" value="DeoR_HTH"/>
</dbReference>
<dbReference type="PROSITE" id="PS52050">
    <property type="entry name" value="WYL"/>
    <property type="match status" value="1"/>
</dbReference>
<keyword evidence="1" id="KW-0805">Transcription regulation</keyword>
<evidence type="ECO:0000256" key="2">
    <source>
        <dbReference type="ARBA" id="ARBA00023163"/>
    </source>
</evidence>
<proteinExistence type="predicted"/>
<accession>A0ABQ5VPH7</accession>
<dbReference type="CDD" id="cd00090">
    <property type="entry name" value="HTH_ARSR"/>
    <property type="match status" value="1"/>
</dbReference>
<gene>
    <name evidence="4" type="ORF">GCM10007927_38420</name>
</gene>
<dbReference type="SUPFAM" id="SSF46785">
    <property type="entry name" value="Winged helix' DNA-binding domain"/>
    <property type="match status" value="1"/>
</dbReference>
<dbReference type="PANTHER" id="PTHR34580:SF1">
    <property type="entry name" value="PROTEIN PAFC"/>
    <property type="match status" value="1"/>
</dbReference>
<dbReference type="PROSITE" id="PS51000">
    <property type="entry name" value="HTH_DEOR_2"/>
    <property type="match status" value="1"/>
</dbReference>